<accession>A0A1I2IQ23</accession>
<reference evidence="2 3" key="1">
    <citation type="submission" date="2016-10" db="EMBL/GenBank/DDBJ databases">
        <authorList>
            <person name="de Groot N.N."/>
        </authorList>
    </citation>
    <scope>NUCLEOTIDE SEQUENCE [LARGE SCALE GENOMIC DNA]</scope>
    <source>
        <strain evidence="2 3">DSM 23609</strain>
    </source>
</reference>
<gene>
    <name evidence="2" type="ORF">SAMN04488120_10432</name>
</gene>
<sequence length="356" mass="40004">MDHHAVIRTYGNPNLPESTPERPLVTFAVFAYNQEKYIREAVEGAFAQTYSPLEIILSDDCSSDRTFEIMEQMAREYRGPHRVVVRRGEVNLGTAAHVSAVAKLSHGSLIIVAAGDDISKAQRSSVIVDLWLRHGRPSCCIHSGAVYFEDGGKTLKIVPARTGNMDQTDCRKWLLKNVLPFLSPTCAYTANLFADYPPLIGGSIIEDGPMALRCLATSRMISTNEALVSIRKSHKTSGTGYSISDQKRWNLLIMSRIISSFNNLRDVEMTTLDPELKVRLKAVYKKKIKRLSHFALSGERPENYLDRLKFLFKYIIMYPTSAAFLNRCIDAANVSGIFEAKYFNFASSLFKKRTNT</sequence>
<dbReference type="SUPFAM" id="SSF53448">
    <property type="entry name" value="Nucleotide-diphospho-sugar transferases"/>
    <property type="match status" value="1"/>
</dbReference>
<dbReference type="Gene3D" id="3.90.550.10">
    <property type="entry name" value="Spore Coat Polysaccharide Biosynthesis Protein SpsA, Chain A"/>
    <property type="match status" value="1"/>
</dbReference>
<dbReference type="Proteomes" id="UP000199771">
    <property type="component" value="Unassembled WGS sequence"/>
</dbReference>
<keyword evidence="2" id="KW-0808">Transferase</keyword>
<dbReference type="RefSeq" id="WP_091532543.1">
    <property type="nucleotide sequence ID" value="NZ_FOOC01000004.1"/>
</dbReference>
<name>A0A1I2IQ23_9GAMM</name>
<dbReference type="AlphaFoldDB" id="A0A1I2IQ23"/>
<dbReference type="OrthoDB" id="255821at2"/>
<dbReference type="STRING" id="1076937.SAMN04488120_10432"/>
<dbReference type="InterPro" id="IPR001173">
    <property type="entry name" value="Glyco_trans_2-like"/>
</dbReference>
<protein>
    <submittedName>
        <fullName evidence="2">Glycosyl transferase family 2</fullName>
    </submittedName>
</protein>
<proteinExistence type="predicted"/>
<dbReference type="PANTHER" id="PTHR22916:SF3">
    <property type="entry name" value="UDP-GLCNAC:BETAGAL BETA-1,3-N-ACETYLGLUCOSAMINYLTRANSFERASE-LIKE PROTEIN 1"/>
    <property type="match status" value="1"/>
</dbReference>
<evidence type="ECO:0000313" key="2">
    <source>
        <dbReference type="EMBL" id="SFF42631.1"/>
    </source>
</evidence>
<keyword evidence="3" id="KW-1185">Reference proteome</keyword>
<dbReference type="EMBL" id="FOOC01000004">
    <property type="protein sequence ID" value="SFF42631.1"/>
    <property type="molecule type" value="Genomic_DNA"/>
</dbReference>
<dbReference type="InterPro" id="IPR029044">
    <property type="entry name" value="Nucleotide-diphossugar_trans"/>
</dbReference>
<feature type="domain" description="Glycosyltransferase 2-like" evidence="1">
    <location>
        <begin position="28"/>
        <end position="162"/>
    </location>
</feature>
<dbReference type="GO" id="GO:0016758">
    <property type="term" value="F:hexosyltransferase activity"/>
    <property type="evidence" value="ECO:0007669"/>
    <property type="project" value="UniProtKB-ARBA"/>
</dbReference>
<evidence type="ECO:0000313" key="3">
    <source>
        <dbReference type="Proteomes" id="UP000199771"/>
    </source>
</evidence>
<organism evidence="2 3">
    <name type="scientific">Fontimonas thermophila</name>
    <dbReference type="NCBI Taxonomy" id="1076937"/>
    <lineage>
        <taxon>Bacteria</taxon>
        <taxon>Pseudomonadati</taxon>
        <taxon>Pseudomonadota</taxon>
        <taxon>Gammaproteobacteria</taxon>
        <taxon>Nevskiales</taxon>
        <taxon>Nevskiaceae</taxon>
        <taxon>Fontimonas</taxon>
    </lineage>
</organism>
<dbReference type="Pfam" id="PF00535">
    <property type="entry name" value="Glycos_transf_2"/>
    <property type="match status" value="1"/>
</dbReference>
<evidence type="ECO:0000259" key="1">
    <source>
        <dbReference type="Pfam" id="PF00535"/>
    </source>
</evidence>
<dbReference type="PANTHER" id="PTHR22916">
    <property type="entry name" value="GLYCOSYLTRANSFERASE"/>
    <property type="match status" value="1"/>
</dbReference>